<comment type="similarity">
    <text evidence="1">Belongs to the membrane fusion protein (MFP) (TC 8.A.1) family.</text>
</comment>
<sequence>MNTKAIIITIAVASLFWAGCSSSDGESKETEKKAAPAAKAVPATFALSKGSLHTELKIPSELTAYRQVDIYAKVNSYVKNLTADVGSEVKKGQVLATLEAPELVQQLAASMSKYKAQQAIYEQSNATYERIVDASKTPGTISKNDVDIASAKRNSDLAQMQAAKADYEANKTIAQYLTIRAPFDGVISARNVNLGAYIGPAGKGSELPIFTLAEQQHLRLVIEIPEAYKNFIKLNDVVKFTVKAFPDQPFSAKIARRAGVMDKSLRSEHIELDVINDDRRLSPGMVAEAVIGLDADANAFVVPKGAVVNSADGIFMIEDSSNIAKRVPVRLGRVTDSLAEVFGKSLKVNALYVAKSSEEIKNGKPIANM</sequence>
<name>A0A556MIG1_9SPHI</name>
<dbReference type="PROSITE" id="PS51257">
    <property type="entry name" value="PROKAR_LIPOPROTEIN"/>
    <property type="match status" value="1"/>
</dbReference>
<dbReference type="NCBIfam" id="TIGR01730">
    <property type="entry name" value="RND_mfp"/>
    <property type="match status" value="1"/>
</dbReference>
<dbReference type="InterPro" id="IPR058792">
    <property type="entry name" value="Beta-barrel_RND_2"/>
</dbReference>
<feature type="domain" description="CzcB-like barrel-sandwich hybrid" evidence="3">
    <location>
        <begin position="67"/>
        <end position="199"/>
    </location>
</feature>
<dbReference type="Proteomes" id="UP000318733">
    <property type="component" value="Unassembled WGS sequence"/>
</dbReference>
<evidence type="ECO:0000259" key="3">
    <source>
        <dbReference type="Pfam" id="PF25973"/>
    </source>
</evidence>
<reference evidence="4 5" key="1">
    <citation type="submission" date="2019-07" db="EMBL/GenBank/DDBJ databases">
        <authorList>
            <person name="Huq M.A."/>
        </authorList>
    </citation>
    <scope>NUCLEOTIDE SEQUENCE [LARGE SCALE GENOMIC DNA]</scope>
    <source>
        <strain evidence="4 5">MAH-19</strain>
    </source>
</reference>
<dbReference type="Pfam" id="PF25973">
    <property type="entry name" value="BSH_CzcB"/>
    <property type="match status" value="1"/>
</dbReference>
<dbReference type="GO" id="GO:0015562">
    <property type="term" value="F:efflux transmembrane transporter activity"/>
    <property type="evidence" value="ECO:0007669"/>
    <property type="project" value="TreeGrafter"/>
</dbReference>
<dbReference type="InterPro" id="IPR006143">
    <property type="entry name" value="RND_pump_MFP"/>
</dbReference>
<dbReference type="PANTHER" id="PTHR30469:SF37">
    <property type="entry name" value="RAGD PROTEIN"/>
    <property type="match status" value="1"/>
</dbReference>
<dbReference type="AlphaFoldDB" id="A0A556MIG1"/>
<dbReference type="GO" id="GO:1990281">
    <property type="term" value="C:efflux pump complex"/>
    <property type="evidence" value="ECO:0007669"/>
    <property type="project" value="TreeGrafter"/>
</dbReference>
<gene>
    <name evidence="4" type="ORF">FO440_18070</name>
</gene>
<dbReference type="PANTHER" id="PTHR30469">
    <property type="entry name" value="MULTIDRUG RESISTANCE PROTEIN MDTA"/>
    <property type="match status" value="1"/>
</dbReference>
<comment type="caution">
    <text evidence="4">The sequence shown here is derived from an EMBL/GenBank/DDBJ whole genome shotgun (WGS) entry which is preliminary data.</text>
</comment>
<dbReference type="EMBL" id="VLPK01000003">
    <property type="protein sequence ID" value="TSJ39649.1"/>
    <property type="molecule type" value="Genomic_DNA"/>
</dbReference>
<dbReference type="Pfam" id="PF25954">
    <property type="entry name" value="Beta-barrel_RND_2"/>
    <property type="match status" value="1"/>
</dbReference>
<dbReference type="Gene3D" id="1.10.287.470">
    <property type="entry name" value="Helix hairpin bin"/>
    <property type="match status" value="1"/>
</dbReference>
<dbReference type="RefSeq" id="WP_144249686.1">
    <property type="nucleotide sequence ID" value="NZ_VLPK01000003.1"/>
</dbReference>
<evidence type="ECO:0000313" key="4">
    <source>
        <dbReference type="EMBL" id="TSJ39649.1"/>
    </source>
</evidence>
<feature type="domain" description="CusB-like beta-barrel" evidence="2">
    <location>
        <begin position="220"/>
        <end position="290"/>
    </location>
</feature>
<proteinExistence type="inferred from homology"/>
<dbReference type="OrthoDB" id="9806939at2"/>
<accession>A0A556MIG1</accession>
<evidence type="ECO:0000256" key="1">
    <source>
        <dbReference type="ARBA" id="ARBA00009477"/>
    </source>
</evidence>
<keyword evidence="5" id="KW-1185">Reference proteome</keyword>
<evidence type="ECO:0000259" key="2">
    <source>
        <dbReference type="Pfam" id="PF25954"/>
    </source>
</evidence>
<dbReference type="SUPFAM" id="SSF111369">
    <property type="entry name" value="HlyD-like secretion proteins"/>
    <property type="match status" value="1"/>
</dbReference>
<dbReference type="Gene3D" id="2.40.420.20">
    <property type="match status" value="1"/>
</dbReference>
<dbReference type="InterPro" id="IPR058647">
    <property type="entry name" value="BSH_CzcB-like"/>
</dbReference>
<dbReference type="Gene3D" id="2.40.30.170">
    <property type="match status" value="1"/>
</dbReference>
<organism evidence="4 5">
    <name type="scientific">Mucilaginibacter corticis</name>
    <dbReference type="NCBI Taxonomy" id="2597670"/>
    <lineage>
        <taxon>Bacteria</taxon>
        <taxon>Pseudomonadati</taxon>
        <taxon>Bacteroidota</taxon>
        <taxon>Sphingobacteriia</taxon>
        <taxon>Sphingobacteriales</taxon>
        <taxon>Sphingobacteriaceae</taxon>
        <taxon>Mucilaginibacter</taxon>
    </lineage>
</organism>
<evidence type="ECO:0000313" key="5">
    <source>
        <dbReference type="Proteomes" id="UP000318733"/>
    </source>
</evidence>
<protein>
    <submittedName>
        <fullName evidence="4">Efflux RND transporter periplasmic adaptor subunit</fullName>
    </submittedName>
</protein>
<dbReference type="Gene3D" id="2.40.50.100">
    <property type="match status" value="1"/>
</dbReference>